<protein>
    <submittedName>
        <fullName evidence="2">Uncharacterized protein</fullName>
    </submittedName>
</protein>
<feature type="region of interest" description="Disordered" evidence="1">
    <location>
        <begin position="247"/>
        <end position="484"/>
    </location>
</feature>
<accession>A0A1D2MH16</accession>
<dbReference type="EMBL" id="LJIJ01001293">
    <property type="protein sequence ID" value="ODM92223.1"/>
    <property type="molecule type" value="Genomic_DNA"/>
</dbReference>
<feature type="compositionally biased region" description="Low complexity" evidence="1">
    <location>
        <begin position="45"/>
        <end position="56"/>
    </location>
</feature>
<evidence type="ECO:0000256" key="1">
    <source>
        <dbReference type="SAM" id="MobiDB-lite"/>
    </source>
</evidence>
<gene>
    <name evidence="2" type="ORF">Ocin01_14461</name>
</gene>
<evidence type="ECO:0000313" key="3">
    <source>
        <dbReference type="Proteomes" id="UP000094527"/>
    </source>
</evidence>
<feature type="compositionally biased region" description="Low complexity" evidence="1">
    <location>
        <begin position="278"/>
        <end position="291"/>
    </location>
</feature>
<feature type="compositionally biased region" description="Basic and acidic residues" evidence="1">
    <location>
        <begin position="101"/>
        <end position="111"/>
    </location>
</feature>
<evidence type="ECO:0000313" key="2">
    <source>
        <dbReference type="EMBL" id="ODM92223.1"/>
    </source>
</evidence>
<dbReference type="Proteomes" id="UP000094527">
    <property type="component" value="Unassembled WGS sequence"/>
</dbReference>
<keyword evidence="3" id="KW-1185">Reference proteome</keyword>
<feature type="compositionally biased region" description="Basic and acidic residues" evidence="1">
    <location>
        <begin position="424"/>
        <end position="438"/>
    </location>
</feature>
<feature type="compositionally biased region" description="Basic and acidic residues" evidence="1">
    <location>
        <begin position="60"/>
        <end position="93"/>
    </location>
</feature>
<comment type="caution">
    <text evidence="2">The sequence shown here is derived from an EMBL/GenBank/DDBJ whole genome shotgun (WGS) entry which is preliminary data.</text>
</comment>
<feature type="region of interest" description="Disordered" evidence="1">
    <location>
        <begin position="1"/>
        <end position="126"/>
    </location>
</feature>
<sequence>MHHHHHRGSSGGGIPAVPPPPPVLTGRSSRGSGSRPSGRSRSRSRSPPGGSRGSSRYHGRSSDQSRDRDLRERERLGGEREQRDRDRDRERRRSPSPYRGSSRDRERDRKHPATASSSVSKGSLQSVSTNVGLEALQSISLITADAAPTIIRRILNPEDVKIPRRVGEGSRPIFDRDELREAMRRRMRANDNEENPPQPNTYITEPTVTQQRVVAIIREPVGGPPDMYLASKDPAFQHAIAATKLSSGSVGASHLQTIPPDAGRSTASYHRRSPSPPSSSRSAAARQSRFSSPPPLPSQLASSSRQRSVERERERERERILMEREREQIQIHRAIEREREQQGGRGGGGPSSRDRERERERIPERERDRPDQHRIEHERPKPRYTGPGVDSRRSRSPICRVPREDMRIRRRSRSHSVTPPPMPEELRRQLIDRQRSMDLRNSLSRKPGQYLPPHDDRVPKGRGGGGPRGGIRGRGGFSTRLGRARDDDGRVWVHDMYDGDEEPKKGN</sequence>
<feature type="compositionally biased region" description="Low complexity" evidence="1">
    <location>
        <begin position="116"/>
        <end position="126"/>
    </location>
</feature>
<organism evidence="2 3">
    <name type="scientific">Orchesella cincta</name>
    <name type="common">Springtail</name>
    <name type="synonym">Podura cincta</name>
    <dbReference type="NCBI Taxonomy" id="48709"/>
    <lineage>
        <taxon>Eukaryota</taxon>
        <taxon>Metazoa</taxon>
        <taxon>Ecdysozoa</taxon>
        <taxon>Arthropoda</taxon>
        <taxon>Hexapoda</taxon>
        <taxon>Collembola</taxon>
        <taxon>Entomobryomorpha</taxon>
        <taxon>Entomobryoidea</taxon>
        <taxon>Orchesellidae</taxon>
        <taxon>Orchesellinae</taxon>
        <taxon>Orchesella</taxon>
    </lineage>
</organism>
<proteinExistence type="predicted"/>
<feature type="compositionally biased region" description="Low complexity" evidence="1">
    <location>
        <begin position="26"/>
        <end position="37"/>
    </location>
</feature>
<feature type="compositionally biased region" description="Basic and acidic residues" evidence="1">
    <location>
        <begin position="352"/>
        <end position="381"/>
    </location>
</feature>
<dbReference type="AlphaFoldDB" id="A0A1D2MH16"/>
<feature type="compositionally biased region" description="Polar residues" evidence="1">
    <location>
        <begin position="247"/>
        <end position="256"/>
    </location>
</feature>
<name>A0A1D2MH16_ORCCI</name>
<feature type="compositionally biased region" description="Gly residues" evidence="1">
    <location>
        <begin position="461"/>
        <end position="476"/>
    </location>
</feature>
<feature type="compositionally biased region" description="Basic and acidic residues" evidence="1">
    <location>
        <begin position="307"/>
        <end position="342"/>
    </location>
</feature>
<reference evidence="2 3" key="1">
    <citation type="journal article" date="2016" name="Genome Biol. Evol.">
        <title>Gene Family Evolution Reflects Adaptation to Soil Environmental Stressors in the Genome of the Collembolan Orchesella cincta.</title>
        <authorList>
            <person name="Faddeeva-Vakhrusheva A."/>
            <person name="Derks M.F."/>
            <person name="Anvar S.Y."/>
            <person name="Agamennone V."/>
            <person name="Suring W."/>
            <person name="Smit S."/>
            <person name="van Straalen N.M."/>
            <person name="Roelofs D."/>
        </authorList>
    </citation>
    <scope>NUCLEOTIDE SEQUENCE [LARGE SCALE GENOMIC DNA]</scope>
    <source>
        <tissue evidence="2">Mixed pool</tissue>
    </source>
</reference>